<dbReference type="Gene3D" id="1.10.510.10">
    <property type="entry name" value="Transferase(Phosphotransferase) domain 1"/>
    <property type="match status" value="1"/>
</dbReference>
<dbReference type="KEGG" id="mlr:MELLADRAFT_102486"/>
<evidence type="ECO:0000259" key="7">
    <source>
        <dbReference type="PROSITE" id="PS50011"/>
    </source>
</evidence>
<feature type="domain" description="Protein kinase" evidence="7">
    <location>
        <begin position="37"/>
        <end position="141"/>
    </location>
</feature>
<dbReference type="SUPFAM" id="SSF56112">
    <property type="entry name" value="Protein kinase-like (PK-like)"/>
    <property type="match status" value="1"/>
</dbReference>
<keyword evidence="1" id="KW-0723">Serine/threonine-protein kinase</keyword>
<dbReference type="EMBL" id="GL883092">
    <property type="protein sequence ID" value="EGG11483.1"/>
    <property type="molecule type" value="Genomic_DNA"/>
</dbReference>
<dbReference type="InterPro" id="IPR000719">
    <property type="entry name" value="Prot_kinase_dom"/>
</dbReference>
<protein>
    <recommendedName>
        <fullName evidence="7">Protein kinase domain-containing protein</fullName>
    </recommendedName>
</protein>
<dbReference type="Proteomes" id="UP000001072">
    <property type="component" value="Unassembled WGS sequence"/>
</dbReference>
<dbReference type="Pfam" id="PF00069">
    <property type="entry name" value="Pkinase"/>
    <property type="match status" value="1"/>
</dbReference>
<dbReference type="RefSeq" id="XP_007405118.1">
    <property type="nucleotide sequence ID" value="XM_007405056.1"/>
</dbReference>
<gene>
    <name evidence="8" type="ORF">MELLADRAFT_102486</name>
</gene>
<keyword evidence="2" id="KW-0808">Transferase</keyword>
<keyword evidence="9" id="KW-1185">Reference proteome</keyword>
<dbReference type="GeneID" id="18921689"/>
<evidence type="ECO:0000313" key="9">
    <source>
        <dbReference type="Proteomes" id="UP000001072"/>
    </source>
</evidence>
<organism evidence="9">
    <name type="scientific">Melampsora larici-populina (strain 98AG31 / pathotype 3-4-7)</name>
    <name type="common">Poplar leaf rust fungus</name>
    <dbReference type="NCBI Taxonomy" id="747676"/>
    <lineage>
        <taxon>Eukaryota</taxon>
        <taxon>Fungi</taxon>
        <taxon>Dikarya</taxon>
        <taxon>Basidiomycota</taxon>
        <taxon>Pucciniomycotina</taxon>
        <taxon>Pucciniomycetes</taxon>
        <taxon>Pucciniales</taxon>
        <taxon>Melampsoraceae</taxon>
        <taxon>Melampsora</taxon>
    </lineage>
</organism>
<evidence type="ECO:0000256" key="5">
    <source>
        <dbReference type="ARBA" id="ARBA00022840"/>
    </source>
</evidence>
<dbReference type="STRING" id="747676.F4R8H0"/>
<keyword evidence="5 6" id="KW-0067">ATP-binding</keyword>
<dbReference type="GO" id="GO:0005524">
    <property type="term" value="F:ATP binding"/>
    <property type="evidence" value="ECO:0007669"/>
    <property type="project" value="UniProtKB-KW"/>
</dbReference>
<keyword evidence="3 6" id="KW-0547">Nucleotide-binding</keyword>
<dbReference type="HOGENOM" id="CLU_1825702_0_0_1"/>
<dbReference type="InterPro" id="IPR011009">
    <property type="entry name" value="Kinase-like_dom_sf"/>
</dbReference>
<feature type="binding site" evidence="6">
    <location>
        <begin position="115"/>
        <end position="117"/>
    </location>
    <ligand>
        <name>ATP</name>
        <dbReference type="ChEBI" id="CHEBI:30616"/>
    </ligand>
</feature>
<feature type="binding site" evidence="6">
    <location>
        <position position="66"/>
    </location>
    <ligand>
        <name>ATP</name>
        <dbReference type="ChEBI" id="CHEBI:30616"/>
    </ligand>
</feature>
<evidence type="ECO:0000256" key="6">
    <source>
        <dbReference type="PIRSR" id="PIRSR630616-2"/>
    </source>
</evidence>
<dbReference type="AlphaFoldDB" id="F4R8H0"/>
<evidence type="ECO:0000256" key="4">
    <source>
        <dbReference type="ARBA" id="ARBA00022777"/>
    </source>
</evidence>
<evidence type="ECO:0000256" key="1">
    <source>
        <dbReference type="ARBA" id="ARBA00022527"/>
    </source>
</evidence>
<dbReference type="GO" id="GO:0004674">
    <property type="term" value="F:protein serine/threonine kinase activity"/>
    <property type="evidence" value="ECO:0007669"/>
    <property type="project" value="UniProtKB-KW"/>
</dbReference>
<proteinExistence type="predicted"/>
<evidence type="ECO:0000256" key="3">
    <source>
        <dbReference type="ARBA" id="ARBA00022741"/>
    </source>
</evidence>
<dbReference type="InParanoid" id="F4R8H0"/>
<dbReference type="InterPro" id="IPR030616">
    <property type="entry name" value="Aur-like"/>
</dbReference>
<dbReference type="PROSITE" id="PS50011">
    <property type="entry name" value="PROTEIN_KINASE_DOM"/>
    <property type="match status" value="1"/>
</dbReference>
<dbReference type="PANTHER" id="PTHR24350">
    <property type="entry name" value="SERINE/THREONINE-PROTEIN KINASE IAL-RELATED"/>
    <property type="match status" value="1"/>
</dbReference>
<evidence type="ECO:0000313" key="8">
    <source>
        <dbReference type="EMBL" id="EGG11483.1"/>
    </source>
</evidence>
<evidence type="ECO:0000256" key="2">
    <source>
        <dbReference type="ARBA" id="ARBA00022679"/>
    </source>
</evidence>
<accession>F4R8H0</accession>
<sequence length="141" mass="15905">MSAEYCMIHISQKLSFNNSPAPEESILDHETLRKEDYETMEELGSGGSSSVLRAKSKVDGSLHAIKVIPRVDNGWYWQDDMITNEINILQGLNHPSIMGFSGFYCVDYNCHLVCEYAAGGDLKNKTHISDRPSRVRIRNLP</sequence>
<keyword evidence="4" id="KW-0418">Kinase</keyword>
<dbReference type="VEuPathDB" id="FungiDB:MELLADRAFT_102486"/>
<reference evidence="9" key="1">
    <citation type="journal article" date="2011" name="Proc. Natl. Acad. Sci. U.S.A.">
        <title>Obligate biotrophy features unraveled by the genomic analysis of rust fungi.</title>
        <authorList>
            <person name="Duplessis S."/>
            <person name="Cuomo C.A."/>
            <person name="Lin Y.-C."/>
            <person name="Aerts A."/>
            <person name="Tisserant E."/>
            <person name="Veneault-Fourrey C."/>
            <person name="Joly D.L."/>
            <person name="Hacquard S."/>
            <person name="Amselem J."/>
            <person name="Cantarel B.L."/>
            <person name="Chiu R."/>
            <person name="Coutinho P.M."/>
            <person name="Feau N."/>
            <person name="Field M."/>
            <person name="Frey P."/>
            <person name="Gelhaye E."/>
            <person name="Goldberg J."/>
            <person name="Grabherr M.G."/>
            <person name="Kodira C.D."/>
            <person name="Kohler A."/>
            <person name="Kuees U."/>
            <person name="Lindquist E.A."/>
            <person name="Lucas S.M."/>
            <person name="Mago R."/>
            <person name="Mauceli E."/>
            <person name="Morin E."/>
            <person name="Murat C."/>
            <person name="Pangilinan J.L."/>
            <person name="Park R."/>
            <person name="Pearson M."/>
            <person name="Quesneville H."/>
            <person name="Rouhier N."/>
            <person name="Sakthikumar S."/>
            <person name="Salamov A.A."/>
            <person name="Schmutz J."/>
            <person name="Selles B."/>
            <person name="Shapiro H."/>
            <person name="Tanguay P."/>
            <person name="Tuskan G.A."/>
            <person name="Henrissat B."/>
            <person name="Van de Peer Y."/>
            <person name="Rouze P."/>
            <person name="Ellis J.G."/>
            <person name="Dodds P.N."/>
            <person name="Schein J.E."/>
            <person name="Zhong S."/>
            <person name="Hamelin R.C."/>
            <person name="Grigoriev I.V."/>
            <person name="Szabo L.J."/>
            <person name="Martin F."/>
        </authorList>
    </citation>
    <scope>NUCLEOTIDE SEQUENCE [LARGE SCALE GENOMIC DNA]</scope>
    <source>
        <strain evidence="9">98AG31 / pathotype 3-4-7</strain>
    </source>
</reference>
<name>F4R8H0_MELLP</name>